<organism evidence="6 7">
    <name type="scientific">Spodoptera exigua</name>
    <name type="common">Beet armyworm</name>
    <name type="synonym">Noctua fulgens</name>
    <dbReference type="NCBI Taxonomy" id="7107"/>
    <lineage>
        <taxon>Eukaryota</taxon>
        <taxon>Metazoa</taxon>
        <taxon>Ecdysozoa</taxon>
        <taxon>Arthropoda</taxon>
        <taxon>Hexapoda</taxon>
        <taxon>Insecta</taxon>
        <taxon>Pterygota</taxon>
        <taxon>Neoptera</taxon>
        <taxon>Endopterygota</taxon>
        <taxon>Lepidoptera</taxon>
        <taxon>Glossata</taxon>
        <taxon>Ditrysia</taxon>
        <taxon>Noctuoidea</taxon>
        <taxon>Noctuidae</taxon>
        <taxon>Amphipyrinae</taxon>
        <taxon>Spodoptera</taxon>
    </lineage>
</organism>
<sequence>MIHEDVETSPGSSFFGRENQYEPEILDPTAPFSRYSNFKITDNTVILVHGHQGHLNSSFDNLIKDAILYHQEPHNVIVVDWSEEAGQGYTAARQAVPLVAYHLANFVNWLETEARLIRSTLHLVGFNLGAHIVGLDPAASRWGSDSGRLADTDAMYVEVIHTDITGPGSNGIGTAIGDINFFVNGGRNQPGCFGHVCNHNRAYEVFAASMSNSELIGYPCSSDLQNTLNRCKGDPLHMGGLVLSKTGENQYEPEILDPTAPFSRYSNFKITDNTVILVHGHQGHLNSNFDNLIKDAILYHQEPHNVIVVDWAREAGQGYSDARKAVPLVADHLANFITWLENEARLIRSTLHLVGFNLGAHIVGQAGRRLDQGLGRIGRITGLDPAASRWGSDSGRLADTDAMCVEVIHTDITGPGSNGIGTAIGDINFFVNGGSNQPGCIGHVCNHNRAYEVFAASMSNSGLLGYPCSSDLQNTLNRCKGDPLHMGGLALSKTGNGEFTSMIPNNPIPDLFKPAEQTIFLIHGYNGNTVRFNREVREAILRNLGQNNDDNVIEVDWTQGMGSSYTQARLNVENVANELVTFIQWLTTPPSVGVPANAADMHLVGFDLGAHVAGIAGRLLRADSKEIGRITGLNPAGRQWGAGSRRLYRGDAKYVEVIHTDTLGALAYGIGDPIGNVNFYVNGGNNQPGCILHSCCHDRSFELFAASMSNPNLRGYRCSSMTQMNLNLCRGDGLELGGTEISKGVQISSNFIYRINTRRPPFN</sequence>
<dbReference type="Pfam" id="PF00151">
    <property type="entry name" value="Lipase"/>
    <property type="match status" value="3"/>
</dbReference>
<comment type="caution">
    <text evidence="6">The sequence shown here is derived from an EMBL/GenBank/DDBJ whole genome shotgun (WGS) entry which is preliminary data.</text>
</comment>
<dbReference type="SUPFAM" id="SSF53474">
    <property type="entry name" value="alpha/beta-Hydrolases"/>
    <property type="match status" value="3"/>
</dbReference>
<dbReference type="InterPro" id="IPR029058">
    <property type="entry name" value="AB_hydrolase_fold"/>
</dbReference>
<dbReference type="InterPro" id="IPR013818">
    <property type="entry name" value="Lipase"/>
</dbReference>
<evidence type="ECO:0000313" key="6">
    <source>
        <dbReference type="EMBL" id="KAH9628697.1"/>
    </source>
</evidence>
<proteinExistence type="inferred from homology"/>
<dbReference type="GO" id="GO:0005615">
    <property type="term" value="C:extracellular space"/>
    <property type="evidence" value="ECO:0007669"/>
    <property type="project" value="TreeGrafter"/>
</dbReference>
<dbReference type="InterPro" id="IPR000734">
    <property type="entry name" value="TAG_lipase"/>
</dbReference>
<accession>A0A922S8Q9</accession>
<feature type="domain" description="Lipase" evidence="5">
    <location>
        <begin position="512"/>
        <end position="729"/>
    </location>
</feature>
<evidence type="ECO:0000313" key="7">
    <source>
        <dbReference type="Proteomes" id="UP000814243"/>
    </source>
</evidence>
<comment type="subcellular location">
    <subcellularLocation>
        <location evidence="1">Secreted</location>
    </subcellularLocation>
</comment>
<dbReference type="Gene3D" id="3.40.50.1820">
    <property type="entry name" value="alpha/beta hydrolase"/>
    <property type="match status" value="3"/>
</dbReference>
<name>A0A922S8Q9_SPOEX</name>
<dbReference type="PANTHER" id="PTHR11610">
    <property type="entry name" value="LIPASE"/>
    <property type="match status" value="1"/>
</dbReference>
<dbReference type="Proteomes" id="UP000814243">
    <property type="component" value="Unassembled WGS sequence"/>
</dbReference>
<reference evidence="6" key="1">
    <citation type="journal article" date="2021" name="G3 (Bethesda)">
        <title>Genome and transcriptome analysis of the beet armyworm Spodoptera exigua reveals targets for pest control. .</title>
        <authorList>
            <person name="Simon S."/>
            <person name="Breeschoten T."/>
            <person name="Jansen H.J."/>
            <person name="Dirks R.P."/>
            <person name="Schranz M.E."/>
            <person name="Ros V.I.D."/>
        </authorList>
    </citation>
    <scope>NUCLEOTIDE SEQUENCE</scope>
    <source>
        <strain evidence="6">TB_SE_WUR_2020</strain>
    </source>
</reference>
<dbReference type="GO" id="GO:0016298">
    <property type="term" value="F:lipase activity"/>
    <property type="evidence" value="ECO:0007669"/>
    <property type="project" value="InterPro"/>
</dbReference>
<feature type="domain" description="Lipase" evidence="5">
    <location>
        <begin position="263"/>
        <end position="479"/>
    </location>
</feature>
<gene>
    <name evidence="6" type="ORF">HF086_003651</name>
</gene>
<keyword evidence="3" id="KW-0964">Secreted</keyword>
<dbReference type="GO" id="GO:0016042">
    <property type="term" value="P:lipid catabolic process"/>
    <property type="evidence" value="ECO:0007669"/>
    <property type="project" value="TreeGrafter"/>
</dbReference>
<dbReference type="AlphaFoldDB" id="A0A922S8Q9"/>
<evidence type="ECO:0000256" key="2">
    <source>
        <dbReference type="ARBA" id="ARBA00010701"/>
    </source>
</evidence>
<comment type="similarity">
    <text evidence="2 4">Belongs to the AB hydrolase superfamily. Lipase family.</text>
</comment>
<evidence type="ECO:0000256" key="1">
    <source>
        <dbReference type="ARBA" id="ARBA00004613"/>
    </source>
</evidence>
<dbReference type="EMBL" id="JACEFF010000897">
    <property type="protein sequence ID" value="KAH9628697.1"/>
    <property type="molecule type" value="Genomic_DNA"/>
</dbReference>
<evidence type="ECO:0000256" key="3">
    <source>
        <dbReference type="ARBA" id="ARBA00022525"/>
    </source>
</evidence>
<evidence type="ECO:0000256" key="4">
    <source>
        <dbReference type="RuleBase" id="RU004262"/>
    </source>
</evidence>
<protein>
    <recommendedName>
        <fullName evidence="5">Lipase domain-containing protein</fullName>
    </recommendedName>
</protein>
<dbReference type="PRINTS" id="PR00821">
    <property type="entry name" value="TAGLIPASE"/>
</dbReference>
<evidence type="ECO:0000259" key="5">
    <source>
        <dbReference type="Pfam" id="PF00151"/>
    </source>
</evidence>
<feature type="domain" description="Lipase" evidence="5">
    <location>
        <begin position="33"/>
        <end position="231"/>
    </location>
</feature>